<evidence type="ECO:0000313" key="2">
    <source>
        <dbReference type="Proteomes" id="UP000006367"/>
    </source>
</evidence>
<accession>Q84214</accession>
<gene>
    <name evidence="1" type="primary">ORF Z</name>
</gene>
<dbReference type="RefSeq" id="NP_040295.1">
    <property type="nucleotide sequence ID" value="NC_001354.1"/>
</dbReference>
<dbReference type="GeneID" id="1489287"/>
<dbReference type="KEGG" id="vg:1489287"/>
<organismHost>
    <name type="scientific">Homo sapiens</name>
    <name type="common">Human</name>
    <dbReference type="NCBI Taxonomy" id="9606"/>
</organismHost>
<keyword evidence="2" id="KW-1185">Reference proteome</keyword>
<dbReference type="EMBL" id="X56147">
    <property type="protein sequence ID" value="CAA39622.1"/>
    <property type="molecule type" value="Genomic_DNA"/>
</dbReference>
<evidence type="ECO:0000313" key="1">
    <source>
        <dbReference type="EMBL" id="CAA39622.1"/>
    </source>
</evidence>
<dbReference type="PIR" id="C36817">
    <property type="entry name" value="C36817"/>
</dbReference>
<proteinExistence type="predicted"/>
<sequence length="76" mass="8495">MLPLTVCLLLDIHFTILLMRMAKRWSLKFPLISSGPSVSVSQIPIPLHFVISPFLTLTRSVWSGVFVGLRFLGDSP</sequence>
<dbReference type="Proteomes" id="UP000006367">
    <property type="component" value="Segment"/>
</dbReference>
<reference evidence="1" key="1">
    <citation type="journal article" date="1991" name="Virus Res.">
        <title>Nucleotide sequence of human papillomavirus (HPV) type 41: an unusual HPV type without a typical E2 binding site consensus sequence.</title>
        <authorList>
            <person name="Hirt L."/>
            <person name="Hirsch-Behnam A."/>
            <person name="de Villiers E.M."/>
        </authorList>
    </citation>
    <scope>NUCLEOTIDE SEQUENCE [LARGE SCALE GENOMIC DNA]</scope>
    <source>
        <tissue evidence="1">Facial wart</tissue>
    </source>
</reference>
<organism>
    <name type="scientific">Human papillomavirus type 41</name>
    <dbReference type="NCBI Taxonomy" id="10589"/>
    <lineage>
        <taxon>Viruses</taxon>
        <taxon>Monodnaviria</taxon>
        <taxon>Shotokuvirae</taxon>
        <taxon>Cossaviricota</taxon>
        <taxon>Papovaviricetes</taxon>
        <taxon>Zurhausenvirales</taxon>
        <taxon>Papillomaviridae</taxon>
        <taxon>Firstpapillomavirinae</taxon>
        <taxon>Nupapillomavirus</taxon>
        <taxon>Nupapillomavirus 1</taxon>
    </lineage>
</organism>
<name>Q84214_HPV41</name>
<protein>
    <submittedName>
        <fullName evidence="1">ORF Z protein</fullName>
    </submittedName>
</protein>